<dbReference type="Proteomes" id="UP000753256">
    <property type="component" value="Unassembled WGS sequence"/>
</dbReference>
<reference evidence="7" key="1">
    <citation type="journal article" date="2021" name="PeerJ">
        <title>Extensive microbial diversity within the chicken gut microbiome revealed by metagenomics and culture.</title>
        <authorList>
            <person name="Gilroy R."/>
            <person name="Ravi A."/>
            <person name="Getino M."/>
            <person name="Pursley I."/>
            <person name="Horton D.L."/>
            <person name="Alikhan N.F."/>
            <person name="Baker D."/>
            <person name="Gharbi K."/>
            <person name="Hall N."/>
            <person name="Watson M."/>
            <person name="Adriaenssens E.M."/>
            <person name="Foster-Nyarko E."/>
            <person name="Jarju S."/>
            <person name="Secka A."/>
            <person name="Antonio M."/>
            <person name="Oren A."/>
            <person name="Chaudhuri R.R."/>
            <person name="La Ragione R."/>
            <person name="Hildebrand F."/>
            <person name="Pallen M.J."/>
        </authorList>
    </citation>
    <scope>NUCLEOTIDE SEQUENCE</scope>
    <source>
        <strain evidence="7">ChiHjej13B12-9602</strain>
    </source>
</reference>
<accession>A0A921IUQ2</accession>
<comment type="similarity">
    <text evidence="2 5">Belongs to the RecX family.</text>
</comment>
<comment type="subcellular location">
    <subcellularLocation>
        <location evidence="1 5">Cytoplasm</location>
    </subcellularLocation>
</comment>
<evidence type="ECO:0000256" key="5">
    <source>
        <dbReference type="HAMAP-Rule" id="MF_01114"/>
    </source>
</evidence>
<keyword evidence="4 5" id="KW-0963">Cytoplasm</keyword>
<evidence type="ECO:0000313" key="7">
    <source>
        <dbReference type="EMBL" id="HJG37498.1"/>
    </source>
</evidence>
<sequence length="159" mass="18135">MSKLEEQQCFAVLTEMLSRRDHSVHEAREKLLFTGFKPGSIDLAIAKAENLRYLDDARFTEAFIEERVRRGWGRRKVELELSRRGVDPSLVEGWPERFFSHDSDLERALAALSKKSIPTQNGYQKFVRHLMGKGFSYDVASEAAKRRMSDAADGLSGIL</sequence>
<dbReference type="Gene3D" id="1.10.10.10">
    <property type="entry name" value="Winged helix-like DNA-binding domain superfamily/Winged helix DNA-binding domain"/>
    <property type="match status" value="1"/>
</dbReference>
<reference evidence="7" key="2">
    <citation type="submission" date="2021-09" db="EMBL/GenBank/DDBJ databases">
        <authorList>
            <person name="Gilroy R."/>
        </authorList>
    </citation>
    <scope>NUCLEOTIDE SEQUENCE</scope>
    <source>
        <strain evidence="7">ChiHjej13B12-9602</strain>
    </source>
</reference>
<comment type="function">
    <text evidence="5">Modulates RecA activity.</text>
</comment>
<evidence type="ECO:0000256" key="4">
    <source>
        <dbReference type="ARBA" id="ARBA00022490"/>
    </source>
</evidence>
<evidence type="ECO:0000256" key="3">
    <source>
        <dbReference type="ARBA" id="ARBA00018111"/>
    </source>
</evidence>
<dbReference type="EMBL" id="DYUZ01000029">
    <property type="protein sequence ID" value="HJG37498.1"/>
    <property type="molecule type" value="Genomic_DNA"/>
</dbReference>
<dbReference type="InterPro" id="IPR003783">
    <property type="entry name" value="Regulatory_RecX"/>
</dbReference>
<evidence type="ECO:0000256" key="2">
    <source>
        <dbReference type="ARBA" id="ARBA00009695"/>
    </source>
</evidence>
<dbReference type="PANTHER" id="PTHR33602:SF1">
    <property type="entry name" value="REGULATORY PROTEIN RECX FAMILY PROTEIN"/>
    <property type="match status" value="1"/>
</dbReference>
<dbReference type="InterPro" id="IPR036388">
    <property type="entry name" value="WH-like_DNA-bd_sf"/>
</dbReference>
<dbReference type="InterPro" id="IPR053924">
    <property type="entry name" value="RecX_HTH_2nd"/>
</dbReference>
<protein>
    <recommendedName>
        <fullName evidence="3 5">Regulatory protein RecX</fullName>
    </recommendedName>
</protein>
<dbReference type="HAMAP" id="MF_01114">
    <property type="entry name" value="RecX"/>
    <property type="match status" value="1"/>
</dbReference>
<dbReference type="Pfam" id="PF02631">
    <property type="entry name" value="RecX_HTH2"/>
    <property type="match status" value="1"/>
</dbReference>
<organism evidence="7 8">
    <name type="scientific">Enorma phocaeensis</name>
    <dbReference type="NCBI Taxonomy" id="1871019"/>
    <lineage>
        <taxon>Bacteria</taxon>
        <taxon>Bacillati</taxon>
        <taxon>Actinomycetota</taxon>
        <taxon>Coriobacteriia</taxon>
        <taxon>Coriobacteriales</taxon>
        <taxon>Coriobacteriaceae</taxon>
        <taxon>Enorma</taxon>
    </lineage>
</organism>
<proteinExistence type="inferred from homology"/>
<dbReference type="PANTHER" id="PTHR33602">
    <property type="entry name" value="REGULATORY PROTEIN RECX FAMILY PROTEIN"/>
    <property type="match status" value="1"/>
</dbReference>
<evidence type="ECO:0000259" key="6">
    <source>
        <dbReference type="Pfam" id="PF02631"/>
    </source>
</evidence>
<dbReference type="RefSeq" id="WP_273190344.1">
    <property type="nucleotide sequence ID" value="NZ_DYUZ01000029.1"/>
</dbReference>
<feature type="domain" description="RecX second three-helical" evidence="6">
    <location>
        <begin position="55"/>
        <end position="92"/>
    </location>
</feature>
<dbReference type="AlphaFoldDB" id="A0A921IUQ2"/>
<dbReference type="GO" id="GO:0006282">
    <property type="term" value="P:regulation of DNA repair"/>
    <property type="evidence" value="ECO:0007669"/>
    <property type="project" value="UniProtKB-UniRule"/>
</dbReference>
<evidence type="ECO:0000256" key="1">
    <source>
        <dbReference type="ARBA" id="ARBA00004496"/>
    </source>
</evidence>
<dbReference type="GO" id="GO:0005737">
    <property type="term" value="C:cytoplasm"/>
    <property type="evidence" value="ECO:0007669"/>
    <property type="project" value="UniProtKB-SubCell"/>
</dbReference>
<comment type="caution">
    <text evidence="7">The sequence shown here is derived from an EMBL/GenBank/DDBJ whole genome shotgun (WGS) entry which is preliminary data.</text>
</comment>
<evidence type="ECO:0000313" key="8">
    <source>
        <dbReference type="Proteomes" id="UP000753256"/>
    </source>
</evidence>
<name>A0A921IUQ2_9ACTN</name>
<gene>
    <name evidence="5" type="primary">recX</name>
    <name evidence="7" type="ORF">K8V70_06520</name>
</gene>